<dbReference type="EMBL" id="PXXK01000042">
    <property type="protein sequence ID" value="RFN53441.1"/>
    <property type="molecule type" value="Genomic_DNA"/>
</dbReference>
<keyword evidence="4 7" id="KW-1133">Transmembrane helix</keyword>
<accession>A0A395MZW2</accession>
<feature type="compositionally biased region" description="Low complexity" evidence="6">
    <location>
        <begin position="310"/>
        <end position="322"/>
    </location>
</feature>
<name>A0A395MZW2_9HYPO</name>
<evidence type="ECO:0000259" key="8">
    <source>
        <dbReference type="Pfam" id="PF02453"/>
    </source>
</evidence>
<evidence type="ECO:0000313" key="10">
    <source>
        <dbReference type="Proteomes" id="UP000265631"/>
    </source>
</evidence>
<feature type="compositionally biased region" description="Basic and acidic residues" evidence="6">
    <location>
        <begin position="330"/>
        <end position="363"/>
    </location>
</feature>
<feature type="transmembrane region" description="Helical" evidence="7">
    <location>
        <begin position="165"/>
        <end position="191"/>
    </location>
</feature>
<feature type="region of interest" description="Disordered" evidence="6">
    <location>
        <begin position="456"/>
        <end position="546"/>
    </location>
</feature>
<dbReference type="AlphaFoldDB" id="A0A395MZW2"/>
<keyword evidence="10" id="KW-1185">Reference proteome</keyword>
<evidence type="ECO:0000256" key="2">
    <source>
        <dbReference type="ARBA" id="ARBA00022692"/>
    </source>
</evidence>
<sequence length="546" mass="58341">MSGLRNEFQPVLADDTSRSSQLNGSQLNGERRQSGPLKEIIAQQDSLYKYISWEDPARTIGSYFAALGFLLAVHHLHLTQLALKTSAIGLGVMSLAEFAGRSFGPNNFVSRMRPKHYKTVPESTLNATLKDVHDLTQYAVVQAQKVIFAEDLEKTFAGFAITTSLYFLVQFMTPFGIAILALTTVYIIPLVTSPRGRGIARDGMVRAQEISVAAVDQASTMAQDSKVAVSNMASRAQESASNMTSRAQESASNMTSRAQESASNMTSNAQSTATNLTSSAQDTANNLRQRAGNMLPAMMQSNTESRPKNVSDVTSSVPHSSSGPTQAKDISSKYPKDDMSFQESKDKAAKADRDMAHSFDKSPKSSFSTSDNSNKGFSQSAVQGFPSPANDSSFSKASHGHSDDFGAVTSGSSKSPASLTSNVANIPSFTATSSDMPSYAQHRRFVNYSKFPHMGGSDSGLRSSSNQAPAGKRPSIDDGNYTTQNKMGQGSDYQNFVPREAPNRGGLATTDTASMGQMPLGDLIDQKNQAGEKAPPLSAGGLNAMN</sequence>
<keyword evidence="2 7" id="KW-0812">Transmembrane</keyword>
<evidence type="ECO:0000256" key="5">
    <source>
        <dbReference type="ARBA" id="ARBA00023136"/>
    </source>
</evidence>
<feature type="compositionally biased region" description="Polar residues" evidence="6">
    <location>
        <begin position="18"/>
        <end position="28"/>
    </location>
</feature>
<dbReference type="Gene3D" id="1.10.287.700">
    <property type="entry name" value="Helix hairpin bin"/>
    <property type="match status" value="1"/>
</dbReference>
<feature type="compositionally biased region" description="Polar residues" evidence="6">
    <location>
        <begin position="231"/>
        <end position="280"/>
    </location>
</feature>
<gene>
    <name evidence="9" type="ORF">FIE12Z_2266</name>
</gene>
<evidence type="ECO:0000313" key="9">
    <source>
        <dbReference type="EMBL" id="RFN53441.1"/>
    </source>
</evidence>
<feature type="compositionally biased region" description="Polar residues" evidence="6">
    <location>
        <begin position="409"/>
        <end position="419"/>
    </location>
</feature>
<keyword evidence="3" id="KW-0256">Endoplasmic reticulum</keyword>
<evidence type="ECO:0000256" key="3">
    <source>
        <dbReference type="ARBA" id="ARBA00022824"/>
    </source>
</evidence>
<dbReference type="Pfam" id="PF02453">
    <property type="entry name" value="Reticulon"/>
    <property type="match status" value="1"/>
</dbReference>
<feature type="region of interest" description="Disordered" evidence="6">
    <location>
        <begin position="229"/>
        <end position="280"/>
    </location>
</feature>
<dbReference type="GO" id="GO:0005789">
    <property type="term" value="C:endoplasmic reticulum membrane"/>
    <property type="evidence" value="ECO:0007669"/>
    <property type="project" value="UniProtKB-SubCell"/>
</dbReference>
<feature type="region of interest" description="Disordered" evidence="6">
    <location>
        <begin position="302"/>
        <end position="419"/>
    </location>
</feature>
<evidence type="ECO:0000256" key="4">
    <source>
        <dbReference type="ARBA" id="ARBA00022989"/>
    </source>
</evidence>
<feature type="region of interest" description="Disordered" evidence="6">
    <location>
        <begin position="1"/>
        <end position="35"/>
    </location>
</feature>
<organism evidence="9 10">
    <name type="scientific">Fusarium flagelliforme</name>
    <dbReference type="NCBI Taxonomy" id="2675880"/>
    <lineage>
        <taxon>Eukaryota</taxon>
        <taxon>Fungi</taxon>
        <taxon>Dikarya</taxon>
        <taxon>Ascomycota</taxon>
        <taxon>Pezizomycotina</taxon>
        <taxon>Sordariomycetes</taxon>
        <taxon>Hypocreomycetidae</taxon>
        <taxon>Hypocreales</taxon>
        <taxon>Nectriaceae</taxon>
        <taxon>Fusarium</taxon>
        <taxon>Fusarium incarnatum-equiseti species complex</taxon>
    </lineage>
</organism>
<reference evidence="9 10" key="1">
    <citation type="journal article" date="2018" name="PLoS Pathog.">
        <title>Evolution of structural diversity of trichothecenes, a family of toxins produced by plant pathogenic and entomopathogenic fungi.</title>
        <authorList>
            <person name="Proctor R.H."/>
            <person name="McCormick S.P."/>
            <person name="Kim H.S."/>
            <person name="Cardoza R.E."/>
            <person name="Stanley A.M."/>
            <person name="Lindo L."/>
            <person name="Kelly A."/>
            <person name="Brown D.W."/>
            <person name="Lee T."/>
            <person name="Vaughan M.M."/>
            <person name="Alexander N.J."/>
            <person name="Busman M."/>
            <person name="Gutierrez S."/>
        </authorList>
    </citation>
    <scope>NUCLEOTIDE SEQUENCE [LARGE SCALE GENOMIC DNA]</scope>
    <source>
        <strain evidence="9 10">NRRL 13405</strain>
    </source>
</reference>
<feature type="compositionally biased region" description="Polar residues" evidence="6">
    <location>
        <begin position="480"/>
        <end position="494"/>
    </location>
</feature>
<comment type="caution">
    <text evidence="9">The sequence shown here is derived from an EMBL/GenBank/DDBJ whole genome shotgun (WGS) entry which is preliminary data.</text>
</comment>
<feature type="compositionally biased region" description="Polar residues" evidence="6">
    <location>
        <begin position="364"/>
        <end position="382"/>
    </location>
</feature>
<dbReference type="Proteomes" id="UP000265631">
    <property type="component" value="Unassembled WGS sequence"/>
</dbReference>
<evidence type="ECO:0000256" key="7">
    <source>
        <dbReference type="SAM" id="Phobius"/>
    </source>
</evidence>
<dbReference type="InterPro" id="IPR003388">
    <property type="entry name" value="Reticulon"/>
</dbReference>
<comment type="subcellular location">
    <subcellularLocation>
        <location evidence="1">Endoplasmic reticulum membrane</location>
        <topology evidence="1">Multi-pass membrane protein</topology>
    </subcellularLocation>
</comment>
<dbReference type="STRING" id="2594813.A0A395MZW2"/>
<keyword evidence="5 7" id="KW-0472">Membrane</keyword>
<evidence type="ECO:0000256" key="1">
    <source>
        <dbReference type="ARBA" id="ARBA00004477"/>
    </source>
</evidence>
<protein>
    <recommendedName>
        <fullName evidence="8">Reticulon domain-containing protein</fullName>
    </recommendedName>
</protein>
<feature type="domain" description="Reticulon" evidence="8">
    <location>
        <begin position="51"/>
        <end position="191"/>
    </location>
</feature>
<proteinExistence type="predicted"/>
<evidence type="ECO:0000256" key="6">
    <source>
        <dbReference type="SAM" id="MobiDB-lite"/>
    </source>
</evidence>